<dbReference type="Proteomes" id="UP001575652">
    <property type="component" value="Unassembled WGS sequence"/>
</dbReference>
<evidence type="ECO:0000313" key="3">
    <source>
        <dbReference type="Proteomes" id="UP001575652"/>
    </source>
</evidence>
<feature type="region of interest" description="Disordered" evidence="1">
    <location>
        <begin position="1"/>
        <end position="47"/>
    </location>
</feature>
<dbReference type="Gene3D" id="2.60.40.1890">
    <property type="entry name" value="PCu(A)C copper chaperone"/>
    <property type="match status" value="1"/>
</dbReference>
<comment type="caution">
    <text evidence="2">The sequence shown here is derived from an EMBL/GenBank/DDBJ whole genome shotgun (WGS) entry which is preliminary data.</text>
</comment>
<evidence type="ECO:0000313" key="2">
    <source>
        <dbReference type="EMBL" id="MFB0834729.1"/>
    </source>
</evidence>
<dbReference type="RefSeq" id="WP_373971903.1">
    <property type="nucleotide sequence ID" value="NZ_JBHDLJ010000006.1"/>
</dbReference>
<keyword evidence="3" id="KW-1185">Reference proteome</keyword>
<dbReference type="SUPFAM" id="SSF110087">
    <property type="entry name" value="DR1885-like metal-binding protein"/>
    <property type="match status" value="1"/>
</dbReference>
<dbReference type="EMBL" id="JBHDLJ010000006">
    <property type="protein sequence ID" value="MFB0834729.1"/>
    <property type="molecule type" value="Genomic_DNA"/>
</dbReference>
<name>A0ABV4UNN4_9MICC</name>
<protein>
    <submittedName>
        <fullName evidence="2">Copper chaperone PCu(A)C</fullName>
    </submittedName>
</protein>
<feature type="region of interest" description="Disordered" evidence="1">
    <location>
        <begin position="225"/>
        <end position="270"/>
    </location>
</feature>
<dbReference type="Pfam" id="PF04314">
    <property type="entry name" value="PCuAC"/>
    <property type="match status" value="1"/>
</dbReference>
<feature type="compositionally biased region" description="Low complexity" evidence="1">
    <location>
        <begin position="65"/>
        <end position="97"/>
    </location>
</feature>
<dbReference type="PANTHER" id="PTHR36302">
    <property type="entry name" value="BLR7088 PROTEIN"/>
    <property type="match status" value="1"/>
</dbReference>
<reference evidence="2 3" key="1">
    <citation type="submission" date="2024-09" db="EMBL/GenBank/DDBJ databases">
        <authorList>
            <person name="Salinas-Garcia M.A."/>
            <person name="Prieme A."/>
        </authorList>
    </citation>
    <scope>NUCLEOTIDE SEQUENCE [LARGE SCALE GENOMIC DNA]</scope>
    <source>
        <strain evidence="2 3">DSM 21081</strain>
    </source>
</reference>
<feature type="compositionally biased region" description="Low complexity" evidence="1">
    <location>
        <begin position="1"/>
        <end position="20"/>
    </location>
</feature>
<evidence type="ECO:0000256" key="1">
    <source>
        <dbReference type="SAM" id="MobiDB-lite"/>
    </source>
</evidence>
<dbReference type="InterPro" id="IPR007410">
    <property type="entry name" value="LpqE-like"/>
</dbReference>
<organism evidence="2 3">
    <name type="scientific">Arthrobacter halodurans</name>
    <dbReference type="NCBI Taxonomy" id="516699"/>
    <lineage>
        <taxon>Bacteria</taxon>
        <taxon>Bacillati</taxon>
        <taxon>Actinomycetota</taxon>
        <taxon>Actinomycetes</taxon>
        <taxon>Micrococcales</taxon>
        <taxon>Micrococcaceae</taxon>
        <taxon>Arthrobacter</taxon>
    </lineage>
</organism>
<feature type="compositionally biased region" description="Low complexity" evidence="1">
    <location>
        <begin position="241"/>
        <end position="262"/>
    </location>
</feature>
<gene>
    <name evidence="2" type="ORF">ACETWP_09025</name>
</gene>
<sequence>MPSHTLPTPNNSPNPLLEPSGGKPSGSERAIRYRPGLRPRRSGPPRAALAAAMVAGALALSGCAGTSAPAGAASSAAGNPAPGSPAPSEASGAPSSGRQASSVQLSDAWVKSVDGGMTGAFAVLRNSGDTAAVLVAASADAAERVELHEMAGSAGSATMREKEDGIAVPAGGQTQLAPGGLHLMLMGLTDPLAPGDSLRITLEYADGSSSAVDFLVKDFTGANESYAPGADRPAGGEDGSDGASDAGHSGTHSGIHSGTQSGAHPGGSGS</sequence>
<dbReference type="InterPro" id="IPR058248">
    <property type="entry name" value="Lxx211020-like"/>
</dbReference>
<proteinExistence type="predicted"/>
<dbReference type="PANTHER" id="PTHR36302:SF1">
    <property type="entry name" value="COPPER CHAPERONE PCU(A)C"/>
    <property type="match status" value="1"/>
</dbReference>
<feature type="region of interest" description="Disordered" evidence="1">
    <location>
        <begin position="65"/>
        <end position="102"/>
    </location>
</feature>
<dbReference type="InterPro" id="IPR036182">
    <property type="entry name" value="PCuAC_sf"/>
</dbReference>
<accession>A0ABV4UNN4</accession>